<evidence type="ECO:0000313" key="2">
    <source>
        <dbReference type="EMBL" id="SIA52391.1"/>
    </source>
</evidence>
<keyword evidence="1" id="KW-0812">Transmembrane</keyword>
<comment type="caution">
    <text evidence="2">The sequence shown here is derived from an EMBL/GenBank/DDBJ whole genome shotgun (WGS) entry which is preliminary data.</text>
</comment>
<evidence type="ECO:0000313" key="3">
    <source>
        <dbReference type="Proteomes" id="UP000185210"/>
    </source>
</evidence>
<feature type="transmembrane region" description="Helical" evidence="1">
    <location>
        <begin position="69"/>
        <end position="90"/>
    </location>
</feature>
<reference evidence="2 3" key="1">
    <citation type="submission" date="2016-11" db="EMBL/GenBank/DDBJ databases">
        <authorList>
            <consortium name="Pathogen Informatics"/>
        </authorList>
    </citation>
    <scope>NUCLEOTIDE SEQUENCE [LARGE SCALE GENOMIC DNA]</scope>
    <source>
        <strain evidence="2 3">104</strain>
    </source>
</reference>
<dbReference type="Proteomes" id="UP000185210">
    <property type="component" value="Unassembled WGS sequence"/>
</dbReference>
<accession>A0AB38CVC8</accession>
<dbReference type="AlphaFoldDB" id="A0AB38CVC8"/>
<dbReference type="EMBL" id="FSHM01000002">
    <property type="protein sequence ID" value="SIA52391.1"/>
    <property type="molecule type" value="Genomic_DNA"/>
</dbReference>
<organism evidence="2 3">
    <name type="scientific">Mycobacteroides abscessus subsp. abscessus</name>
    <dbReference type="NCBI Taxonomy" id="1185650"/>
    <lineage>
        <taxon>Bacteria</taxon>
        <taxon>Bacillati</taxon>
        <taxon>Actinomycetota</taxon>
        <taxon>Actinomycetes</taxon>
        <taxon>Mycobacteriales</taxon>
        <taxon>Mycobacteriaceae</taxon>
        <taxon>Mycobacteroides</taxon>
        <taxon>Mycobacteroides abscessus</taxon>
    </lineage>
</organism>
<name>A0AB38CVC8_9MYCO</name>
<feature type="transmembrane region" description="Helical" evidence="1">
    <location>
        <begin position="12"/>
        <end position="31"/>
    </location>
</feature>
<keyword evidence="1" id="KW-0472">Membrane</keyword>
<proteinExistence type="predicted"/>
<feature type="transmembrane region" description="Helical" evidence="1">
    <location>
        <begin position="37"/>
        <end position="57"/>
    </location>
</feature>
<evidence type="ECO:0000256" key="1">
    <source>
        <dbReference type="SAM" id="Phobius"/>
    </source>
</evidence>
<dbReference type="RefSeq" id="WP_074292804.1">
    <property type="nucleotide sequence ID" value="NZ_FSHJ01000001.1"/>
</dbReference>
<sequence>MNRESAVKLLRIVRIVLAVGLLAGLILSFFTDMHLSRFAIFAITAVVMAFVVADSFVKHPGEKSKKKLYIQLGIGVLIFAAVWALAALSIRSTFAGGHTSSVDQQETEQTSFSPIAGQFPPDTKTINPDFPAGTCVNLHGSRTNAQVDKAGCGSPENNFIVVQQVQKPSECVGDVDQKYYTNTAGRGEWTVCMDYYWVQGSCLSMNGFEIKRVKCDDHTKPAREKPVRLALDSTSISSCPSGGYAHPVRRYVVCTETQP</sequence>
<protein>
    <submittedName>
        <fullName evidence="2">Liporotein LppU</fullName>
    </submittedName>
</protein>
<gene>
    <name evidence="2" type="ORF">SAMEA2070301_01309</name>
</gene>
<keyword evidence="1" id="KW-1133">Transmembrane helix</keyword>